<dbReference type="RefSeq" id="WP_252770169.1">
    <property type="nucleotide sequence ID" value="NZ_JAMXMC010000007.1"/>
</dbReference>
<reference evidence="1 2" key="1">
    <citation type="submission" date="2022-06" db="EMBL/GenBank/DDBJ databases">
        <title>Ideonella sp. NS12-5 Genome sequencing and assembly.</title>
        <authorList>
            <person name="Jung Y."/>
        </authorList>
    </citation>
    <scope>NUCLEOTIDE SEQUENCE [LARGE SCALE GENOMIC DNA]</scope>
    <source>
        <strain evidence="1 2">NS12-5</strain>
    </source>
</reference>
<dbReference type="EMBL" id="JAMXMC010000007">
    <property type="protein sequence ID" value="MCO5977669.1"/>
    <property type="molecule type" value="Genomic_DNA"/>
</dbReference>
<dbReference type="Proteomes" id="UP001204851">
    <property type="component" value="Unassembled WGS sequence"/>
</dbReference>
<accession>A0ABT1BPC2</accession>
<gene>
    <name evidence="1" type="ORF">M0L44_13250</name>
</gene>
<keyword evidence="2" id="KW-1185">Reference proteome</keyword>
<evidence type="ECO:0000313" key="1">
    <source>
        <dbReference type="EMBL" id="MCO5977669.1"/>
    </source>
</evidence>
<organism evidence="1 2">
    <name type="scientific">Ideonella oryzae</name>
    <dbReference type="NCBI Taxonomy" id="2937441"/>
    <lineage>
        <taxon>Bacteria</taxon>
        <taxon>Pseudomonadati</taxon>
        <taxon>Pseudomonadota</taxon>
        <taxon>Betaproteobacteria</taxon>
        <taxon>Burkholderiales</taxon>
        <taxon>Sphaerotilaceae</taxon>
        <taxon>Ideonella</taxon>
    </lineage>
</organism>
<comment type="caution">
    <text evidence="1">The sequence shown here is derived from an EMBL/GenBank/DDBJ whole genome shotgun (WGS) entry which is preliminary data.</text>
</comment>
<sequence length="150" mass="16071">MNPPLPLPAAARDDARWLAAFLAAELAAADFDHAGHLRAAGLLLQRHPLPETLPLYLAGLRGLATRLGVPGKVHATVTEALLRLMAAAGAGTPGQPWTLCLQREPALRSDARALLARHYSPERLDSEAARQHFMPPDRLPLPPCPAPEPT</sequence>
<protein>
    <submittedName>
        <fullName evidence="1">Uncharacterized protein</fullName>
    </submittedName>
</protein>
<proteinExistence type="predicted"/>
<evidence type="ECO:0000313" key="2">
    <source>
        <dbReference type="Proteomes" id="UP001204851"/>
    </source>
</evidence>
<name>A0ABT1BPC2_9BURK</name>